<organism evidence="10 11">
    <name type="scientific">Roseicella aerolata</name>
    <dbReference type="NCBI Taxonomy" id="2883479"/>
    <lineage>
        <taxon>Bacteria</taxon>
        <taxon>Pseudomonadati</taxon>
        <taxon>Pseudomonadota</taxon>
        <taxon>Alphaproteobacteria</taxon>
        <taxon>Acetobacterales</taxon>
        <taxon>Roseomonadaceae</taxon>
        <taxon>Roseicella</taxon>
    </lineage>
</organism>
<feature type="region of interest" description="Disordered" evidence="9">
    <location>
        <begin position="209"/>
        <end position="228"/>
    </location>
</feature>
<feature type="disulfide bond" evidence="8">
    <location>
        <begin position="177"/>
        <end position="224"/>
    </location>
</feature>
<keyword evidence="8" id="KW-1015">Disulfide bond</keyword>
<dbReference type="EMBL" id="JAJAQI010000075">
    <property type="protein sequence ID" value="MCB4825256.1"/>
    <property type="molecule type" value="Genomic_DNA"/>
</dbReference>
<dbReference type="GO" id="GO:0004252">
    <property type="term" value="F:serine-type endopeptidase activity"/>
    <property type="evidence" value="ECO:0007669"/>
    <property type="project" value="InterPro"/>
</dbReference>
<dbReference type="RefSeq" id="WP_226614032.1">
    <property type="nucleotide sequence ID" value="NZ_JAJAQI010000075.1"/>
</dbReference>
<evidence type="ECO:0000313" key="11">
    <source>
        <dbReference type="Proteomes" id="UP001139311"/>
    </source>
</evidence>
<dbReference type="SUPFAM" id="SSF55166">
    <property type="entry name" value="Hedgehog/DD-peptidase"/>
    <property type="match status" value="1"/>
</dbReference>
<evidence type="ECO:0000256" key="1">
    <source>
        <dbReference type="ARBA" id="ARBA00022670"/>
    </source>
</evidence>
<dbReference type="InterPro" id="IPR009045">
    <property type="entry name" value="Zn_M74/Hedgehog-like"/>
</dbReference>
<dbReference type="Proteomes" id="UP001139311">
    <property type="component" value="Unassembled WGS sequence"/>
</dbReference>
<keyword evidence="5 10" id="KW-0378">Hydrolase</keyword>
<evidence type="ECO:0000256" key="3">
    <source>
        <dbReference type="ARBA" id="ARBA00022729"/>
    </source>
</evidence>
<evidence type="ECO:0000256" key="2">
    <source>
        <dbReference type="ARBA" id="ARBA00022723"/>
    </source>
</evidence>
<reference evidence="10" key="1">
    <citation type="submission" date="2021-10" db="EMBL/GenBank/DDBJ databases">
        <title>Roseicella aerolatum sp. nov., isolated from aerosols of e-waste dismantling site.</title>
        <authorList>
            <person name="Qin T."/>
        </authorList>
    </citation>
    <scope>NUCLEOTIDE SEQUENCE</scope>
    <source>
        <strain evidence="10">GB24</strain>
    </source>
</reference>
<feature type="disulfide bond" evidence="8">
    <location>
        <begin position="205"/>
        <end position="212"/>
    </location>
</feature>
<keyword evidence="1" id="KW-0645">Protease</keyword>
<keyword evidence="7" id="KW-0482">Metalloprotease</keyword>
<evidence type="ECO:0000313" key="10">
    <source>
        <dbReference type="EMBL" id="MCB4825256.1"/>
    </source>
</evidence>
<protein>
    <submittedName>
        <fullName evidence="10">Penicillin-insensitive murein endopeptidase</fullName>
        <ecNumber evidence="10">3.4.-.-</ecNumber>
    </submittedName>
</protein>
<keyword evidence="4" id="KW-0574">Periplasm</keyword>
<dbReference type="AlphaFoldDB" id="A0A9X1IJF4"/>
<dbReference type="GO" id="GO:0030288">
    <property type="term" value="C:outer membrane-bounded periplasmic space"/>
    <property type="evidence" value="ECO:0007669"/>
    <property type="project" value="InterPro"/>
</dbReference>
<dbReference type="GO" id="GO:0046872">
    <property type="term" value="F:metal ion binding"/>
    <property type="evidence" value="ECO:0007669"/>
    <property type="project" value="UniProtKB-KW"/>
</dbReference>
<accession>A0A9X1IJF4</accession>
<evidence type="ECO:0000256" key="7">
    <source>
        <dbReference type="ARBA" id="ARBA00023049"/>
    </source>
</evidence>
<dbReference type="PIRSF" id="PIRSF018455">
    <property type="entry name" value="MepA"/>
    <property type="match status" value="1"/>
</dbReference>
<evidence type="ECO:0000256" key="9">
    <source>
        <dbReference type="SAM" id="MobiDB-lite"/>
    </source>
</evidence>
<keyword evidence="3" id="KW-0732">Signal</keyword>
<dbReference type="Gene3D" id="3.30.1380.10">
    <property type="match status" value="1"/>
</dbReference>
<keyword evidence="11" id="KW-1185">Reference proteome</keyword>
<gene>
    <name evidence="10" type="primary">mepA</name>
    <name evidence="10" type="ORF">LHA35_26410</name>
</gene>
<evidence type="ECO:0000256" key="4">
    <source>
        <dbReference type="ARBA" id="ARBA00022764"/>
    </source>
</evidence>
<feature type="disulfide bond" evidence="8">
    <location>
        <begin position="33"/>
        <end position="254"/>
    </location>
</feature>
<dbReference type="GO" id="GO:0008237">
    <property type="term" value="F:metallopeptidase activity"/>
    <property type="evidence" value="ECO:0007669"/>
    <property type="project" value="UniProtKB-KW"/>
</dbReference>
<dbReference type="NCBIfam" id="NF006947">
    <property type="entry name" value="PRK09429.1"/>
    <property type="match status" value="1"/>
</dbReference>
<proteinExistence type="predicted"/>
<keyword evidence="6" id="KW-0862">Zinc</keyword>
<dbReference type="Pfam" id="PF03411">
    <property type="entry name" value="Peptidase_M74"/>
    <property type="match status" value="1"/>
</dbReference>
<keyword evidence="2" id="KW-0479">Metal-binding</keyword>
<comment type="caution">
    <text evidence="10">The sequence shown here is derived from an EMBL/GenBank/DDBJ whole genome shotgun (WGS) entry which is preliminary data.</text>
</comment>
<evidence type="ECO:0000256" key="5">
    <source>
        <dbReference type="ARBA" id="ARBA00022801"/>
    </source>
</evidence>
<name>A0A9X1IJF4_9PROT</name>
<sequence>MAAEAADAPARWAAVPGPASGPPRIIGGTGLGCIAGAVALPPDGPGWQAVRLSRNRHWGHPALIQFLRDFTGRARAKAFPALWIGDLGQPRGGPMPYGHASHQAGLDVDVWLELSPKPSLAAAAREDIQVPSLVLPDETGVDPTRWTPRHAELIRLAAEMPGIDRILVNHAIKRELCRTHAGAAWLNRVRPWRGHDSHMHIRLHCPPGQDECRSQPPPPPGDGCDATLDWWLTPEARRPPPRPPGPAPRLPAACREILEAR</sequence>
<dbReference type="GO" id="GO:0006508">
    <property type="term" value="P:proteolysis"/>
    <property type="evidence" value="ECO:0007669"/>
    <property type="project" value="UniProtKB-KW"/>
</dbReference>
<evidence type="ECO:0000256" key="6">
    <source>
        <dbReference type="ARBA" id="ARBA00022833"/>
    </source>
</evidence>
<evidence type="ECO:0000256" key="8">
    <source>
        <dbReference type="PIRSR" id="PIRSR018455-2"/>
    </source>
</evidence>
<dbReference type="InterPro" id="IPR005073">
    <property type="entry name" value="Peptidase_M74"/>
</dbReference>
<dbReference type="EC" id="3.4.-.-" evidence="10"/>